<dbReference type="InParanoid" id="B3RZI1"/>
<dbReference type="InterPro" id="IPR044861">
    <property type="entry name" value="IPNS-like_FE2OG_OXY"/>
</dbReference>
<dbReference type="InterPro" id="IPR050757">
    <property type="entry name" value="Collagen_mod_GT25"/>
</dbReference>
<dbReference type="Pfam" id="PF03171">
    <property type="entry name" value="2OG-FeII_Oxy"/>
    <property type="match status" value="1"/>
</dbReference>
<dbReference type="InterPro" id="IPR006620">
    <property type="entry name" value="Pro_4_hyd_alph"/>
</dbReference>
<dbReference type="InterPro" id="IPR029044">
    <property type="entry name" value="Nucleotide-diphossugar_trans"/>
</dbReference>
<accession>B3RZI1</accession>
<keyword evidence="15" id="KW-1185">Reference proteome</keyword>
<evidence type="ECO:0000256" key="8">
    <source>
        <dbReference type="ARBA" id="ARBA00022964"/>
    </source>
</evidence>
<dbReference type="FunFam" id="3.90.550.10:FF:000427">
    <property type="entry name" value="Procollagen-lysine,2-oxoglutarate 5-dioxygenase 1"/>
    <property type="match status" value="1"/>
</dbReference>
<dbReference type="PANTHER" id="PTHR10730">
    <property type="entry name" value="PROCOLLAGEN-LYSINE,2-OXOGLUTARATE 5-DIOXYGENASE/GLYCOSYLTRANSFERASE 25 FAMILY MEMBER"/>
    <property type="match status" value="1"/>
</dbReference>
<evidence type="ECO:0000256" key="7">
    <source>
        <dbReference type="ARBA" id="ARBA00022896"/>
    </source>
</evidence>
<dbReference type="AlphaFoldDB" id="B3RZI1"/>
<dbReference type="GO" id="GO:0030199">
    <property type="term" value="P:collagen fibril organization"/>
    <property type="evidence" value="ECO:0000318"/>
    <property type="project" value="GO_Central"/>
</dbReference>
<evidence type="ECO:0000256" key="4">
    <source>
        <dbReference type="ARBA" id="ARBA00022723"/>
    </source>
</evidence>
<dbReference type="eggNOG" id="KOG1971">
    <property type="taxonomic scope" value="Eukaryota"/>
</dbReference>
<dbReference type="OrthoDB" id="69177at2759"/>
<dbReference type="RefSeq" id="XP_002113369.1">
    <property type="nucleotide sequence ID" value="XM_002113333.1"/>
</dbReference>
<dbReference type="GeneID" id="6754950"/>
<evidence type="ECO:0000256" key="9">
    <source>
        <dbReference type="ARBA" id="ARBA00023002"/>
    </source>
</evidence>
<dbReference type="GO" id="GO:0005615">
    <property type="term" value="C:extracellular space"/>
    <property type="evidence" value="ECO:0000318"/>
    <property type="project" value="GO_Central"/>
</dbReference>
<keyword evidence="6" id="KW-0256">Endoplasmic reticulum</keyword>
<dbReference type="InterPro" id="IPR005123">
    <property type="entry name" value="Oxoglu/Fe-dep_dioxygenase_dom"/>
</dbReference>
<sequence>MLDAKETLLTLTVASDCTDGFQRFNRSCRIYDLNCKILGMNKIWKGGSMEFPGGGYKINLLRRELERLKDKDDIIIVTDSYDVIYTAGTQEILEKFHQFNANVVFGAEPYCWPNQELASHYPVVSSGKRFLNSGGFIGHARTIYEIITYRSIEDSDDDQLYYTEIYLDSKLRDKWNIKLDHKSVLFHNLNGAQEEVNLIPDNGGKYRLFNEVYQTLPIAVHGNGPTKEVSLNYFGNYLANYWSFNDGCIACKENTIEHLKKDHYPRLSLAIFIHKSAPFTDVFLQRLSNQQYPKDKIDLFLHISIDHHLKDTLVWWKKYSSLYASQELIVPSDKINPSKARNLAMEQCQSSNCEYFFSIENDCMLTNNETFKLLMHYNSTIVSPLLFISGRLWSNFWGAIDQNGYYARSKDYIDIVEGRKRGIWNVPYIRGAYMINKSHLKMPDLAFDEEGDFDMKWCAKMRKSGTFMYVNNMQIFGHLLNLKSYSIDHLHNDLYQIIDNQPDWEAKYIHENYSINLRDDHEIQMPCSDVYWFPVVSEIFCKHLVEEMENFGQWSAGGHKDSRLDGGYENVPTRDIHLKQINLEQQWLYFLQKYIVPIQAKVYPGFYSKGHAFMNFVVRYHPTGQPSLRPHHDASTYTINIALTRAGIDHEGGGCRFLRQNCSVVNTMLGWSLMHPGRLTHYHEGLPTTKGTRYIMVSFIDP</sequence>
<proteinExistence type="predicted"/>
<dbReference type="GO" id="GO:0005794">
    <property type="term" value="C:Golgi apparatus"/>
    <property type="evidence" value="ECO:0000318"/>
    <property type="project" value="GO_Central"/>
</dbReference>
<dbReference type="Gene3D" id="3.90.550.10">
    <property type="entry name" value="Spore Coat Polysaccharide Biosynthesis Protein SpsA, Chain A"/>
    <property type="match status" value="1"/>
</dbReference>
<dbReference type="STRING" id="10228.B3RZI1"/>
<dbReference type="SUPFAM" id="SSF53448">
    <property type="entry name" value="Nucleotide-diphospho-sugar transferases"/>
    <property type="match status" value="1"/>
</dbReference>
<keyword evidence="8" id="KW-0223">Dioxygenase</keyword>
<name>B3RZI1_TRIAD</name>
<dbReference type="PROSITE" id="PS51471">
    <property type="entry name" value="FE2OG_OXY"/>
    <property type="match status" value="1"/>
</dbReference>
<dbReference type="Gene3D" id="2.60.120.620">
    <property type="entry name" value="q2cbj1_9rhob like domain"/>
    <property type="match status" value="1"/>
</dbReference>
<evidence type="ECO:0000256" key="11">
    <source>
        <dbReference type="ARBA" id="ARBA00023180"/>
    </source>
</evidence>
<dbReference type="KEGG" id="tad:TRIADDRAFT_50405"/>
<dbReference type="FunCoup" id="B3RZI1">
    <property type="interactions" value="1145"/>
</dbReference>
<dbReference type="Pfam" id="PF25342">
    <property type="entry name" value="GT_PLOD"/>
    <property type="match status" value="1"/>
</dbReference>
<dbReference type="HOGENOM" id="CLU_022320_1_0_1"/>
<evidence type="ECO:0000256" key="12">
    <source>
        <dbReference type="ARBA" id="ARBA00047930"/>
    </source>
</evidence>
<keyword evidence="5" id="KW-0732">Signal</keyword>
<dbReference type="Proteomes" id="UP000009022">
    <property type="component" value="Unassembled WGS sequence"/>
</dbReference>
<comment type="cofactor">
    <cofactor evidence="1">
        <name>L-ascorbate</name>
        <dbReference type="ChEBI" id="CHEBI:38290"/>
    </cofactor>
</comment>
<dbReference type="GO" id="GO:0005506">
    <property type="term" value="F:iron ion binding"/>
    <property type="evidence" value="ECO:0007669"/>
    <property type="project" value="InterPro"/>
</dbReference>
<reference evidence="14 15" key="1">
    <citation type="journal article" date="2008" name="Nature">
        <title>The Trichoplax genome and the nature of placozoans.</title>
        <authorList>
            <person name="Srivastava M."/>
            <person name="Begovic E."/>
            <person name="Chapman J."/>
            <person name="Putnam N.H."/>
            <person name="Hellsten U."/>
            <person name="Kawashima T."/>
            <person name="Kuo A."/>
            <person name="Mitros T."/>
            <person name="Salamov A."/>
            <person name="Carpenter M.L."/>
            <person name="Signorovitch A.Y."/>
            <person name="Moreno M.A."/>
            <person name="Kamm K."/>
            <person name="Grimwood J."/>
            <person name="Schmutz J."/>
            <person name="Shapiro H."/>
            <person name="Grigoriev I.V."/>
            <person name="Buss L.W."/>
            <person name="Schierwater B."/>
            <person name="Dellaporta S.L."/>
            <person name="Rokhsar D.S."/>
        </authorList>
    </citation>
    <scope>NUCLEOTIDE SEQUENCE [LARGE SCALE GENOMIC DNA]</scope>
    <source>
        <strain evidence="14 15">Grell-BS-1999</strain>
    </source>
</reference>
<dbReference type="SMART" id="SM00702">
    <property type="entry name" value="P4Hc"/>
    <property type="match status" value="1"/>
</dbReference>
<dbReference type="EMBL" id="DS985246">
    <property type="protein sequence ID" value="EDV23843.1"/>
    <property type="molecule type" value="Genomic_DNA"/>
</dbReference>
<feature type="domain" description="Fe2OG dioxygenase" evidence="13">
    <location>
        <begin position="611"/>
        <end position="702"/>
    </location>
</feature>
<evidence type="ECO:0000256" key="10">
    <source>
        <dbReference type="ARBA" id="ARBA00023004"/>
    </source>
</evidence>
<dbReference type="PhylomeDB" id="B3RZI1"/>
<evidence type="ECO:0000256" key="6">
    <source>
        <dbReference type="ARBA" id="ARBA00022824"/>
    </source>
</evidence>
<gene>
    <name evidence="14" type="ORF">TRIADDRAFT_50405</name>
</gene>
<keyword evidence="4" id="KW-0479">Metal-binding</keyword>
<evidence type="ECO:0000256" key="1">
    <source>
        <dbReference type="ARBA" id="ARBA00001961"/>
    </source>
</evidence>
<dbReference type="GO" id="GO:0005783">
    <property type="term" value="C:endoplasmic reticulum"/>
    <property type="evidence" value="ECO:0000318"/>
    <property type="project" value="GO_Central"/>
</dbReference>
<organism evidence="14 15">
    <name type="scientific">Trichoplax adhaerens</name>
    <name type="common">Trichoplax reptans</name>
    <dbReference type="NCBI Taxonomy" id="10228"/>
    <lineage>
        <taxon>Eukaryota</taxon>
        <taxon>Metazoa</taxon>
        <taxon>Placozoa</taxon>
        <taxon>Uniplacotomia</taxon>
        <taxon>Trichoplacea</taxon>
        <taxon>Trichoplacidae</taxon>
        <taxon>Trichoplax</taxon>
    </lineage>
</organism>
<keyword evidence="7" id="KW-0847">Vitamin C</keyword>
<evidence type="ECO:0000256" key="2">
    <source>
        <dbReference type="ARBA" id="ARBA00004240"/>
    </source>
</evidence>
<keyword evidence="11" id="KW-0325">Glycoprotein</keyword>
<dbReference type="GO" id="GO:0031418">
    <property type="term" value="F:L-ascorbic acid binding"/>
    <property type="evidence" value="ECO:0007669"/>
    <property type="project" value="UniProtKB-KW"/>
</dbReference>
<dbReference type="EC" id="1.14.11.4" evidence="3"/>
<dbReference type="CTD" id="6754950"/>
<dbReference type="OMA" id="TDVACNH"/>
<evidence type="ECO:0000313" key="15">
    <source>
        <dbReference type="Proteomes" id="UP000009022"/>
    </source>
</evidence>
<dbReference type="PANTHER" id="PTHR10730:SF45">
    <property type="entry name" value="PROCOLLAGEN-LYSINE,2-OXOGLUTARATE 5-DIOXYGENASE"/>
    <property type="match status" value="1"/>
</dbReference>
<evidence type="ECO:0000256" key="5">
    <source>
        <dbReference type="ARBA" id="ARBA00022729"/>
    </source>
</evidence>
<evidence type="ECO:0000259" key="13">
    <source>
        <dbReference type="PROSITE" id="PS51471"/>
    </source>
</evidence>
<keyword evidence="10" id="KW-0408">Iron</keyword>
<dbReference type="InterPro" id="IPR057589">
    <property type="entry name" value="GT_PLOD"/>
</dbReference>
<protein>
    <recommendedName>
        <fullName evidence="3">procollagen-lysine 5-dioxygenase</fullName>
        <ecNumber evidence="3">1.14.11.4</ecNumber>
    </recommendedName>
</protein>
<evidence type="ECO:0000256" key="3">
    <source>
        <dbReference type="ARBA" id="ARBA00012264"/>
    </source>
</evidence>
<evidence type="ECO:0000313" key="14">
    <source>
        <dbReference type="EMBL" id="EDV23843.1"/>
    </source>
</evidence>
<comment type="catalytic activity">
    <reaction evidence="12">
        <text>L-lysyl-[collagen] + 2-oxoglutarate + O2 = (5R)-5-hydroxy-L-lysyl-[collagen] + succinate + CO2</text>
        <dbReference type="Rhea" id="RHEA:16569"/>
        <dbReference type="Rhea" id="RHEA-COMP:12751"/>
        <dbReference type="Rhea" id="RHEA-COMP:12752"/>
        <dbReference type="ChEBI" id="CHEBI:15379"/>
        <dbReference type="ChEBI" id="CHEBI:16526"/>
        <dbReference type="ChEBI" id="CHEBI:16810"/>
        <dbReference type="ChEBI" id="CHEBI:29969"/>
        <dbReference type="ChEBI" id="CHEBI:30031"/>
        <dbReference type="ChEBI" id="CHEBI:133442"/>
        <dbReference type="EC" id="1.14.11.4"/>
    </reaction>
</comment>
<keyword evidence="9" id="KW-0560">Oxidoreductase</keyword>
<dbReference type="GO" id="GO:0008475">
    <property type="term" value="F:procollagen-lysine 5-dioxygenase activity"/>
    <property type="evidence" value="ECO:0000318"/>
    <property type="project" value="GO_Central"/>
</dbReference>
<comment type="subcellular location">
    <subcellularLocation>
        <location evidence="2">Endoplasmic reticulum</location>
    </subcellularLocation>
</comment>